<proteinExistence type="predicted"/>
<feature type="compositionally biased region" description="Basic and acidic residues" evidence="1">
    <location>
        <begin position="1"/>
        <end position="10"/>
    </location>
</feature>
<keyword evidence="3" id="KW-1185">Reference proteome</keyword>
<protein>
    <submittedName>
        <fullName evidence="2">Uncharacterized protein</fullName>
    </submittedName>
</protein>
<feature type="compositionally biased region" description="Polar residues" evidence="1">
    <location>
        <begin position="16"/>
        <end position="28"/>
    </location>
</feature>
<comment type="caution">
    <text evidence="2">The sequence shown here is derived from an EMBL/GenBank/DDBJ whole genome shotgun (WGS) entry which is preliminary data.</text>
</comment>
<evidence type="ECO:0000313" key="3">
    <source>
        <dbReference type="Proteomes" id="UP001530293"/>
    </source>
</evidence>
<feature type="region of interest" description="Disordered" evidence="1">
    <location>
        <begin position="338"/>
        <end position="424"/>
    </location>
</feature>
<accession>A0ABD3MQ86</accession>
<feature type="region of interest" description="Disordered" evidence="1">
    <location>
        <begin position="1"/>
        <end position="28"/>
    </location>
</feature>
<gene>
    <name evidence="2" type="ORF">ACHAWU_004159</name>
</gene>
<feature type="compositionally biased region" description="Low complexity" evidence="1">
    <location>
        <begin position="186"/>
        <end position="199"/>
    </location>
</feature>
<name>A0ABD3MQ86_9STRA</name>
<sequence>MPSLHRKDMGVHGNAHHSSSAQEHPSTITTNEASVYHTSSSSNEHTTTTTCHQYQVGEPLRDQSHSIAFTSSDQAWILLSKLPLNSPLFVKRTSREWTYATLVSWVDDEEHPPHDHHLYDDHDGGNGENEGAGYTSLVASLHSTRNVKKVLKKDRWEKCLRLVNANMVDADGLMTTTATAAAASTTSKAVAASPTSVAAGNSSGEALYPSDASSATMMNASTPSSSNTSSSYTKLISDLCSSANTVTSVDEDTGLADNHPFVVHNQSTTRSVEDSELGDVVRNLFSEDSSNATAIDKPSPTTVGQSLTRSANLNNLHSKKVSWRLSHSLNDLANNEDDAISSKTDATPLRSGATIGSSSSPSGCSLFDNHTRSSQTSSESSPDTVNLHARHFIGSRRERMRPRGMNRSSNKPRRSRSSGSISLCDESDRAQRVWCDSTCAPESGSISDACGGSVWETLVENKSRKEKGLPTLPYYFP</sequence>
<feature type="region of interest" description="Disordered" evidence="1">
    <location>
        <begin position="186"/>
        <end position="205"/>
    </location>
</feature>
<dbReference type="AlphaFoldDB" id="A0ABD3MQ86"/>
<reference evidence="2 3" key="1">
    <citation type="submission" date="2024-10" db="EMBL/GenBank/DDBJ databases">
        <title>Updated reference genomes for cyclostephanoid diatoms.</title>
        <authorList>
            <person name="Roberts W.R."/>
            <person name="Alverson A.J."/>
        </authorList>
    </citation>
    <scope>NUCLEOTIDE SEQUENCE [LARGE SCALE GENOMIC DNA]</scope>
    <source>
        <strain evidence="2 3">AJA232-27</strain>
    </source>
</reference>
<organism evidence="2 3">
    <name type="scientific">Discostella pseudostelligera</name>
    <dbReference type="NCBI Taxonomy" id="259834"/>
    <lineage>
        <taxon>Eukaryota</taxon>
        <taxon>Sar</taxon>
        <taxon>Stramenopiles</taxon>
        <taxon>Ochrophyta</taxon>
        <taxon>Bacillariophyta</taxon>
        <taxon>Coscinodiscophyceae</taxon>
        <taxon>Thalassiosirophycidae</taxon>
        <taxon>Stephanodiscales</taxon>
        <taxon>Stephanodiscaceae</taxon>
        <taxon>Discostella</taxon>
    </lineage>
</organism>
<evidence type="ECO:0000313" key="2">
    <source>
        <dbReference type="EMBL" id="KAL3766159.1"/>
    </source>
</evidence>
<dbReference type="Proteomes" id="UP001530293">
    <property type="component" value="Unassembled WGS sequence"/>
</dbReference>
<feature type="compositionally biased region" description="Low complexity" evidence="1">
    <location>
        <begin position="351"/>
        <end position="365"/>
    </location>
</feature>
<dbReference type="EMBL" id="JALLBG020000088">
    <property type="protein sequence ID" value="KAL3766159.1"/>
    <property type="molecule type" value="Genomic_DNA"/>
</dbReference>
<evidence type="ECO:0000256" key="1">
    <source>
        <dbReference type="SAM" id="MobiDB-lite"/>
    </source>
</evidence>
<feature type="compositionally biased region" description="Basic residues" evidence="1">
    <location>
        <begin position="388"/>
        <end position="416"/>
    </location>
</feature>